<evidence type="ECO:0000259" key="15">
    <source>
        <dbReference type="Pfam" id="PF02542"/>
    </source>
</evidence>
<name>A0A7W3JRN5_9MICO</name>
<feature type="binding site" evidence="13">
    <location>
        <position position="299"/>
    </location>
    <ligand>
        <name>a divalent metal cation</name>
        <dbReference type="ChEBI" id="CHEBI:60240"/>
    </ligand>
</feature>
<dbReference type="Pfam" id="PF01128">
    <property type="entry name" value="IspD"/>
    <property type="match status" value="1"/>
</dbReference>
<comment type="pathway">
    <text evidence="4 14">Isoprenoid biosynthesis; isopentenyl diphosphate biosynthesis via DXP pathway; isopentenyl diphosphate from 1-deoxy-D-xylulose 5-phosphate: step 2/6.</text>
</comment>
<dbReference type="SUPFAM" id="SSF69765">
    <property type="entry name" value="IpsF-like"/>
    <property type="match status" value="1"/>
</dbReference>
<feature type="binding site" evidence="13">
    <location>
        <begin position="291"/>
        <end position="292"/>
    </location>
    <ligand>
        <name>4-CDP-2-C-methyl-D-erythritol 2-phosphate</name>
        <dbReference type="ChEBI" id="CHEBI:57919"/>
    </ligand>
</feature>
<comment type="function">
    <text evidence="13">Involved in the biosynthesis of isopentenyl diphosphate (IPP) and dimethylallyl diphosphate (DMAPP), two major building blocks of isoprenoid compounds. Catalyzes the conversion of 4-diphosphocytidyl-2-C-methyl-D-erythritol 2-phosphate (CDP-ME2P) to 2-C-methyl-D-erythritol 2,4-cyclodiphosphate (ME-CPP) with a corresponding release of cytidine 5-monophosphate (CMP).</text>
</comment>
<dbReference type="GO" id="GO:0019288">
    <property type="term" value="P:isopentenyl diphosphate biosynthetic process, methylerythritol 4-phosphate pathway"/>
    <property type="evidence" value="ECO:0007669"/>
    <property type="project" value="UniProtKB-UniRule"/>
</dbReference>
<evidence type="ECO:0000256" key="4">
    <source>
        <dbReference type="ARBA" id="ARBA00004787"/>
    </source>
</evidence>
<evidence type="ECO:0000256" key="1">
    <source>
        <dbReference type="ARBA" id="ARBA00000200"/>
    </source>
</evidence>
<feature type="site" description="Positions MEP for the nucleophilic attack" evidence="14">
    <location>
        <position position="217"/>
    </location>
</feature>
<dbReference type="InterPro" id="IPR050088">
    <property type="entry name" value="IspD/TarI_cytidylyltransf_bact"/>
</dbReference>
<dbReference type="InterPro" id="IPR018294">
    <property type="entry name" value="ISPD_synthase_CS"/>
</dbReference>
<feature type="site" description="Transition state stabilizer" evidence="13">
    <location>
        <position position="291"/>
    </location>
</feature>
<feature type="binding site" evidence="13">
    <location>
        <position position="396"/>
    </location>
    <ligand>
        <name>4-CDP-2-C-methyl-D-erythritol 2-phosphate</name>
        <dbReference type="ChEBI" id="CHEBI:57919"/>
    </ligand>
</feature>
<dbReference type="PROSITE" id="PS01350">
    <property type="entry name" value="ISPF"/>
    <property type="match status" value="1"/>
</dbReference>
<dbReference type="GO" id="GO:0046872">
    <property type="term" value="F:metal ion binding"/>
    <property type="evidence" value="ECO:0007669"/>
    <property type="project" value="UniProtKB-KW"/>
</dbReference>
<feature type="binding site" evidence="13">
    <location>
        <position position="265"/>
    </location>
    <ligand>
        <name>a divalent metal cation</name>
        <dbReference type="ChEBI" id="CHEBI:60240"/>
    </ligand>
</feature>
<keyword evidence="10 13" id="KW-0414">Isoprene biosynthesis</keyword>
<comment type="similarity">
    <text evidence="5 13">Belongs to the IspF family.</text>
</comment>
<dbReference type="InterPro" id="IPR029044">
    <property type="entry name" value="Nucleotide-diphossugar_trans"/>
</dbReference>
<evidence type="ECO:0000256" key="14">
    <source>
        <dbReference type="HAMAP-Rule" id="MF_00108"/>
    </source>
</evidence>
<dbReference type="InterPro" id="IPR020555">
    <property type="entry name" value="MECDP_synthase_CS"/>
</dbReference>
<evidence type="ECO:0000256" key="7">
    <source>
        <dbReference type="ARBA" id="ARBA00022679"/>
    </source>
</evidence>
<evidence type="ECO:0000256" key="11">
    <source>
        <dbReference type="ARBA" id="ARBA00023239"/>
    </source>
</evidence>
<evidence type="ECO:0000256" key="8">
    <source>
        <dbReference type="ARBA" id="ARBA00022695"/>
    </source>
</evidence>
<dbReference type="UniPathway" id="UPA00056">
    <property type="reaction ID" value="UER00093"/>
</dbReference>
<dbReference type="SUPFAM" id="SSF53448">
    <property type="entry name" value="Nucleotide-diphospho-sugar transferases"/>
    <property type="match status" value="1"/>
</dbReference>
<dbReference type="RefSeq" id="WP_182483455.1">
    <property type="nucleotide sequence ID" value="NZ_JACGWU010000001.1"/>
</dbReference>
<comment type="subunit">
    <text evidence="13">Homotrimer.</text>
</comment>
<dbReference type="EC" id="4.6.1.12" evidence="13"/>
<feature type="binding site" evidence="13">
    <location>
        <begin position="386"/>
        <end position="389"/>
    </location>
    <ligand>
        <name>4-CDP-2-C-methyl-D-erythritol 2-phosphate</name>
        <dbReference type="ChEBI" id="CHEBI:57919"/>
    </ligand>
</feature>
<comment type="caution">
    <text evidence="13">Lacks conserved residue(s) required for the propagation of feature annotation.</text>
</comment>
<dbReference type="CDD" id="cd00554">
    <property type="entry name" value="MECDP_synthase"/>
    <property type="match status" value="1"/>
</dbReference>
<evidence type="ECO:0000256" key="13">
    <source>
        <dbReference type="HAMAP-Rule" id="MF_00107"/>
    </source>
</evidence>
<dbReference type="NCBIfam" id="TIGR00151">
    <property type="entry name" value="ispF"/>
    <property type="match status" value="1"/>
</dbReference>
<keyword evidence="9 13" id="KW-0479">Metal-binding</keyword>
<dbReference type="InterPro" id="IPR034683">
    <property type="entry name" value="IspD/TarI"/>
</dbReference>
<evidence type="ECO:0000256" key="6">
    <source>
        <dbReference type="ARBA" id="ARBA00009789"/>
    </source>
</evidence>
<dbReference type="GO" id="GO:0016114">
    <property type="term" value="P:terpenoid biosynthetic process"/>
    <property type="evidence" value="ECO:0007669"/>
    <property type="project" value="InterPro"/>
</dbReference>
<keyword evidence="11 13" id="KW-0456">Lyase</keyword>
<comment type="pathway">
    <text evidence="3 13">Isoprenoid biosynthesis; isopentenyl diphosphate biosynthesis via DXP pathway; isopentenyl diphosphate from 1-deoxy-D-xylulose 5-phosphate: step 4/6.</text>
</comment>
<keyword evidence="8 14" id="KW-0548">Nucleotidyltransferase</keyword>
<feature type="site" description="Transition state stabilizer" evidence="14">
    <location>
        <position position="28"/>
    </location>
</feature>
<evidence type="ECO:0000256" key="10">
    <source>
        <dbReference type="ARBA" id="ARBA00023229"/>
    </source>
</evidence>
<evidence type="ECO:0000256" key="12">
    <source>
        <dbReference type="ARBA" id="ARBA00023268"/>
    </source>
</evidence>
<dbReference type="InterPro" id="IPR001228">
    <property type="entry name" value="IspD"/>
</dbReference>
<keyword evidence="7 14" id="KW-0808">Transferase</keyword>
<dbReference type="InterPro" id="IPR003526">
    <property type="entry name" value="MECDP_synthase"/>
</dbReference>
<evidence type="ECO:0000313" key="16">
    <source>
        <dbReference type="EMBL" id="MBA8827978.1"/>
    </source>
</evidence>
<evidence type="ECO:0000313" key="17">
    <source>
        <dbReference type="Proteomes" id="UP000524237"/>
    </source>
</evidence>
<evidence type="ECO:0000256" key="9">
    <source>
        <dbReference type="ARBA" id="ARBA00022723"/>
    </source>
</evidence>
<feature type="binding site" evidence="13">
    <location>
        <position position="267"/>
    </location>
    <ligand>
        <name>a divalent metal cation</name>
        <dbReference type="ChEBI" id="CHEBI:60240"/>
    </ligand>
</feature>
<gene>
    <name evidence="14" type="primary">ispD</name>
    <name evidence="13" type="synonym">ispF</name>
    <name evidence="16" type="ORF">FB555_000049</name>
</gene>
<dbReference type="NCBIfam" id="TIGR00453">
    <property type="entry name" value="ispD"/>
    <property type="match status" value="1"/>
</dbReference>
<dbReference type="HAMAP" id="MF_00108">
    <property type="entry name" value="IspD"/>
    <property type="match status" value="1"/>
</dbReference>
<evidence type="ECO:0000256" key="3">
    <source>
        <dbReference type="ARBA" id="ARBA00004709"/>
    </source>
</evidence>
<dbReference type="Pfam" id="PF02542">
    <property type="entry name" value="YgbB"/>
    <property type="match status" value="1"/>
</dbReference>
<dbReference type="Gene3D" id="3.30.1330.50">
    <property type="entry name" value="2-C-methyl-D-erythritol 2,4-cyclodiphosphate synthase"/>
    <property type="match status" value="1"/>
</dbReference>
<dbReference type="CDD" id="cd02516">
    <property type="entry name" value="CDP-ME_synthetase"/>
    <property type="match status" value="1"/>
</dbReference>
<dbReference type="InterPro" id="IPR036571">
    <property type="entry name" value="MECDP_synthase_sf"/>
</dbReference>
<comment type="caution">
    <text evidence="16">The sequence shown here is derived from an EMBL/GenBank/DDBJ whole genome shotgun (WGS) entry which is preliminary data.</text>
</comment>
<dbReference type="AlphaFoldDB" id="A0A7W3JRN5"/>
<reference evidence="16 17" key="1">
    <citation type="submission" date="2020-07" db="EMBL/GenBank/DDBJ databases">
        <title>Sequencing the genomes of 1000 actinobacteria strains.</title>
        <authorList>
            <person name="Klenk H.-P."/>
        </authorList>
    </citation>
    <scope>NUCLEOTIDE SEQUENCE [LARGE SCALE GENOMIC DNA]</scope>
    <source>
        <strain evidence="16 17">DSM 23737</strain>
    </source>
</reference>
<keyword evidence="12" id="KW-0511">Multifunctional enzyme</keyword>
<dbReference type="EC" id="2.7.7.60" evidence="14"/>
<dbReference type="Gene3D" id="3.90.550.10">
    <property type="entry name" value="Spore Coat Polysaccharide Biosynthesis Protein SpsA, Chain A"/>
    <property type="match status" value="1"/>
</dbReference>
<dbReference type="GO" id="GO:0050518">
    <property type="term" value="F:2-C-methyl-D-erythritol 4-phosphate cytidylyltransferase activity"/>
    <property type="evidence" value="ECO:0007669"/>
    <property type="project" value="UniProtKB-UniRule"/>
</dbReference>
<feature type="domain" description="2-C-methyl-D-erythritol 2,4-cyclodiphosphate synthase" evidence="15">
    <location>
        <begin position="259"/>
        <end position="408"/>
    </location>
</feature>
<dbReference type="GO" id="GO:0008685">
    <property type="term" value="F:2-C-methyl-D-erythritol 2,4-cyclodiphosphate synthase activity"/>
    <property type="evidence" value="ECO:0007669"/>
    <property type="project" value="UniProtKB-UniRule"/>
</dbReference>
<comment type="similarity">
    <text evidence="6 14">Belongs to the IspD/TarI cytidylyltransferase family. IspD subfamily.</text>
</comment>
<dbReference type="EMBL" id="JACGWU010000001">
    <property type="protein sequence ID" value="MBA8827978.1"/>
    <property type="molecule type" value="Genomic_DNA"/>
</dbReference>
<comment type="catalytic activity">
    <reaction evidence="1 13">
        <text>4-CDP-2-C-methyl-D-erythritol 2-phosphate = 2-C-methyl-D-erythritol 2,4-cyclic diphosphate + CMP</text>
        <dbReference type="Rhea" id="RHEA:23864"/>
        <dbReference type="ChEBI" id="CHEBI:57919"/>
        <dbReference type="ChEBI" id="CHEBI:58483"/>
        <dbReference type="ChEBI" id="CHEBI:60377"/>
        <dbReference type="EC" id="4.6.1.12"/>
    </reaction>
</comment>
<dbReference type="HAMAP" id="MF_00107">
    <property type="entry name" value="IspF"/>
    <property type="match status" value="1"/>
</dbReference>
<organism evidence="16 17">
    <name type="scientific">Alpinimonas psychrophila</name>
    <dbReference type="NCBI Taxonomy" id="748908"/>
    <lineage>
        <taxon>Bacteria</taxon>
        <taxon>Bacillati</taxon>
        <taxon>Actinomycetota</taxon>
        <taxon>Actinomycetes</taxon>
        <taxon>Micrococcales</taxon>
        <taxon>Microbacteriaceae</taxon>
        <taxon>Alpinimonas</taxon>
    </lineage>
</organism>
<dbReference type="PANTHER" id="PTHR32125">
    <property type="entry name" value="2-C-METHYL-D-ERYTHRITOL 4-PHOSPHATE CYTIDYLYLTRANSFERASE, CHLOROPLASTIC"/>
    <property type="match status" value="1"/>
</dbReference>
<dbReference type="PROSITE" id="PS01295">
    <property type="entry name" value="ISPD"/>
    <property type="match status" value="1"/>
</dbReference>
<accession>A0A7W3JRN5</accession>
<feature type="site" description="Transition state stabilizer" evidence="14">
    <location>
        <position position="21"/>
    </location>
</feature>
<feature type="binding site" evidence="13">
    <location>
        <begin position="265"/>
        <end position="267"/>
    </location>
    <ligand>
        <name>4-CDP-2-C-methyl-D-erythritol 2-phosphate</name>
        <dbReference type="ChEBI" id="CHEBI:57919"/>
    </ligand>
</feature>
<evidence type="ECO:0000256" key="5">
    <source>
        <dbReference type="ARBA" id="ARBA00008480"/>
    </source>
</evidence>
<feature type="binding site" evidence="13">
    <location>
        <position position="393"/>
    </location>
    <ligand>
        <name>4-CDP-2-C-methyl-D-erythritol 2-phosphate</name>
        <dbReference type="ChEBI" id="CHEBI:57919"/>
    </ligand>
</feature>
<comment type="function">
    <text evidence="14">Catalyzes the formation of 4-diphosphocytidyl-2-C-methyl-D-erythritol from CTP and 2-C-methyl-D-erythritol 4-phosphate (MEP).</text>
</comment>
<evidence type="ECO:0000256" key="2">
    <source>
        <dbReference type="ARBA" id="ARBA00001282"/>
    </source>
</evidence>
<dbReference type="Proteomes" id="UP000524237">
    <property type="component" value="Unassembled WGS sequence"/>
</dbReference>
<feature type="site" description="Positions MEP for the nucleophilic attack" evidence="14">
    <location>
        <position position="163"/>
    </location>
</feature>
<protein>
    <recommendedName>
        <fullName evidence="13 14">Multifunctional fusion protein</fullName>
    </recommendedName>
    <domain>
        <recommendedName>
            <fullName evidence="13">2-C-methyl-D-erythritol 2,4-cyclodiphosphate synthase</fullName>
            <shortName evidence="13">MECDP-synthase</shortName>
            <shortName evidence="13">MECPP-synthase</shortName>
            <shortName evidence="13">MECPS</shortName>
            <ecNumber evidence="13">4.6.1.12</ecNumber>
        </recommendedName>
    </domain>
    <domain>
        <recommendedName>
            <fullName evidence="14">2-C-methyl-D-erythritol 4-phosphate cytidylyltransferase</fullName>
            <ecNumber evidence="14">2.7.7.60</ecNumber>
        </recommendedName>
        <alternativeName>
            <fullName evidence="14">4-diphosphocytidyl-2C-methyl-D-erythritol synthase</fullName>
        </alternativeName>
        <alternativeName>
            <fullName evidence="14">MEP cytidylyltransferase</fullName>
            <shortName evidence="14">MCT</shortName>
        </alternativeName>
    </domain>
</protein>
<comment type="catalytic activity">
    <reaction evidence="2 14">
        <text>2-C-methyl-D-erythritol 4-phosphate + CTP + H(+) = 4-CDP-2-C-methyl-D-erythritol + diphosphate</text>
        <dbReference type="Rhea" id="RHEA:13429"/>
        <dbReference type="ChEBI" id="CHEBI:15378"/>
        <dbReference type="ChEBI" id="CHEBI:33019"/>
        <dbReference type="ChEBI" id="CHEBI:37563"/>
        <dbReference type="ChEBI" id="CHEBI:57823"/>
        <dbReference type="ChEBI" id="CHEBI:58262"/>
        <dbReference type="EC" id="2.7.7.60"/>
    </reaction>
</comment>
<keyword evidence="17" id="KW-1185">Reference proteome</keyword>
<comment type="cofactor">
    <cofactor evidence="13">
        <name>a divalent metal cation</name>
        <dbReference type="ChEBI" id="CHEBI:60240"/>
    </cofactor>
    <text evidence="13">Binds 1 divalent metal cation per subunit.</text>
</comment>
<proteinExistence type="inferred from homology"/>
<feature type="site" description="Transition state stabilizer" evidence="13">
    <location>
        <position position="387"/>
    </location>
</feature>
<dbReference type="FunFam" id="3.30.1330.50:FF:000003">
    <property type="entry name" value="2-C-methyl-D-erythritol 2,4-cyclodiphosphate synthase"/>
    <property type="match status" value="1"/>
</dbReference>
<sequence>MSPSFTPRVGVIVVAAGSGARLAMTEPKAFVELLGETLLERALHSVFGMLEPAQVVIVAPPTHLEQARVIGERAAGVIPGIMSVVAGGETRHASVEAGLACLNPGISVVLVHDSARALTPASAFDAVVAAVDSTGEGIVPALSVVDSIKRIGSGGEILGVVDRRDLAAAQTPQGFPRADLVGAYERAEHADYTDDAAVFSAAGHRVHVIEGHALSFKITTSWDLNRARHLLSDRFDGATVAAVPAAAAVPMAAPAAVSRVGIGVDVHAFGQGGNLWLAGLTWPGEKQLSGHSDGDAVAHALCDALLSATSLGDMGAVFGTSRPEFANASGEVFVRETIRLLSVAGFEPVHASVQIIGNRPTFSPRRLEAEALLARWVGAPVSLSATTTDGLGFTGRGEGIAALATALVRLRQ</sequence>
<dbReference type="PANTHER" id="PTHR32125:SF4">
    <property type="entry name" value="2-C-METHYL-D-ERYTHRITOL 4-PHOSPHATE CYTIDYLYLTRANSFERASE, CHLOROPLASTIC"/>
    <property type="match status" value="1"/>
</dbReference>